<reference evidence="3 4" key="1">
    <citation type="submission" date="2023-01" db="EMBL/GenBank/DDBJ databases">
        <title>Analysis of 21 Apiospora genomes using comparative genomics revels a genus with tremendous synthesis potential of carbohydrate active enzymes and secondary metabolites.</title>
        <authorList>
            <person name="Sorensen T."/>
        </authorList>
    </citation>
    <scope>NUCLEOTIDE SEQUENCE [LARGE SCALE GENOMIC DNA]</scope>
    <source>
        <strain evidence="3 4">CBS 20057</strain>
    </source>
</reference>
<proteinExistence type="predicted"/>
<dbReference type="EMBL" id="JAQQWI010000002">
    <property type="protein sequence ID" value="KAK8037536.1"/>
    <property type="molecule type" value="Genomic_DNA"/>
</dbReference>
<feature type="compositionally biased region" description="Basic and acidic residues" evidence="1">
    <location>
        <begin position="49"/>
        <end position="59"/>
    </location>
</feature>
<evidence type="ECO:0000256" key="2">
    <source>
        <dbReference type="SAM" id="SignalP"/>
    </source>
</evidence>
<feature type="chain" id="PRO_5047443183" evidence="2">
    <location>
        <begin position="25"/>
        <end position="240"/>
    </location>
</feature>
<feature type="region of interest" description="Disordered" evidence="1">
    <location>
        <begin position="34"/>
        <end position="103"/>
    </location>
</feature>
<gene>
    <name evidence="3" type="ORF">PG991_000882</name>
</gene>
<feature type="compositionally biased region" description="Low complexity" evidence="1">
    <location>
        <begin position="89"/>
        <end position="98"/>
    </location>
</feature>
<protein>
    <submittedName>
        <fullName evidence="3">Uncharacterized protein</fullName>
    </submittedName>
</protein>
<feature type="compositionally biased region" description="Low complexity" evidence="1">
    <location>
        <begin position="199"/>
        <end position="214"/>
    </location>
</feature>
<feature type="region of interest" description="Disordered" evidence="1">
    <location>
        <begin position="118"/>
        <end position="218"/>
    </location>
</feature>
<comment type="caution">
    <text evidence="3">The sequence shown here is derived from an EMBL/GenBank/DDBJ whole genome shotgun (WGS) entry which is preliminary data.</text>
</comment>
<keyword evidence="4" id="KW-1185">Reference proteome</keyword>
<feature type="compositionally biased region" description="Low complexity" evidence="1">
    <location>
        <begin position="123"/>
        <end position="137"/>
    </location>
</feature>
<accession>A0ABR1SUL2</accession>
<evidence type="ECO:0000256" key="1">
    <source>
        <dbReference type="SAM" id="MobiDB-lite"/>
    </source>
</evidence>
<organism evidence="3 4">
    <name type="scientific">Apiospora marii</name>
    <dbReference type="NCBI Taxonomy" id="335849"/>
    <lineage>
        <taxon>Eukaryota</taxon>
        <taxon>Fungi</taxon>
        <taxon>Dikarya</taxon>
        <taxon>Ascomycota</taxon>
        <taxon>Pezizomycotina</taxon>
        <taxon>Sordariomycetes</taxon>
        <taxon>Xylariomycetidae</taxon>
        <taxon>Amphisphaeriales</taxon>
        <taxon>Apiosporaceae</taxon>
        <taxon>Apiospora</taxon>
    </lineage>
</organism>
<keyword evidence="2" id="KW-0732">Signal</keyword>
<sequence length="240" mass="24793">MHFTGLQTIVALLAVGALAPAALAAPVPRAHGPVVVVDGTEPEPAAAGHAEERRYEIPTKRPPTPGPKPKKPDPPPGPKEIPKLPGAPTYPDTTYTTDIFKSGKPDAAIAPWKMLPGKKRAHGPAAEPAEPAAVGPGHAEERRYDIPGETPPSSPSPSGAKEGQLLSITGAEHWGPGHTGKRYAVPGEANTPLPPLPTPSTSSRRTPSSASETAIPATAAVLVKRRQSMPGCPFDGAQQN</sequence>
<name>A0ABR1SUL2_9PEZI</name>
<evidence type="ECO:0000313" key="3">
    <source>
        <dbReference type="EMBL" id="KAK8037536.1"/>
    </source>
</evidence>
<feature type="signal peptide" evidence="2">
    <location>
        <begin position="1"/>
        <end position="24"/>
    </location>
</feature>
<dbReference type="Proteomes" id="UP001396898">
    <property type="component" value="Unassembled WGS sequence"/>
</dbReference>
<evidence type="ECO:0000313" key="4">
    <source>
        <dbReference type="Proteomes" id="UP001396898"/>
    </source>
</evidence>